<name>A0ABS4XH01_9MICC</name>
<protein>
    <submittedName>
        <fullName evidence="3">Dinucleotide-binding enzyme</fullName>
    </submittedName>
</protein>
<dbReference type="InterPro" id="IPR028939">
    <property type="entry name" value="P5C_Rdtase_cat_N"/>
</dbReference>
<dbReference type="Proteomes" id="UP001296993">
    <property type="component" value="Unassembled WGS sequence"/>
</dbReference>
<dbReference type="SUPFAM" id="SSF51735">
    <property type="entry name" value="NAD(P)-binding Rossmann-fold domains"/>
    <property type="match status" value="1"/>
</dbReference>
<gene>
    <name evidence="3" type="ORF">JOF47_003265</name>
</gene>
<accession>A0ABS4XH01</accession>
<dbReference type="RefSeq" id="WP_210000239.1">
    <property type="nucleotide sequence ID" value="NZ_BAAAJY010000001.1"/>
</dbReference>
<dbReference type="EMBL" id="JAGIOF010000001">
    <property type="protein sequence ID" value="MBP2387754.1"/>
    <property type="molecule type" value="Genomic_DNA"/>
</dbReference>
<dbReference type="InterPro" id="IPR051267">
    <property type="entry name" value="STEAP_metalloreductase"/>
</dbReference>
<feature type="domain" description="Pyrroline-5-carboxylate reductase catalytic N-terminal" evidence="2">
    <location>
        <begin position="14"/>
        <end position="102"/>
    </location>
</feature>
<dbReference type="InterPro" id="IPR036291">
    <property type="entry name" value="NAD(P)-bd_dom_sf"/>
</dbReference>
<sequence>MDIGAQEFVATRGTVGILGAGRVGTAIARLAVAAGYRVKIATSKPAADNALIIEIVTPGAEAADVPEAADSDLVVVAVPLHKYKSVSAESLAGKVVIDAMNYWSVTDGDIADFEADERSSSEVVAAHLAASRIVKSFNHIGYHEMEPDAAAPGTADRRALAVAGDDADAKERVAEFIDALGFDVVDAGDLAAGKAYEPGTDIFNGRLNSDELSTKLRGSLVTA</sequence>
<dbReference type="PANTHER" id="PTHR14239:SF0">
    <property type="entry name" value="F420-DEPENDENT NADP REDUCTASE"/>
    <property type="match status" value="1"/>
</dbReference>
<evidence type="ECO:0000313" key="3">
    <source>
        <dbReference type="EMBL" id="MBP2387754.1"/>
    </source>
</evidence>
<dbReference type="Gene3D" id="3.40.50.720">
    <property type="entry name" value="NAD(P)-binding Rossmann-like Domain"/>
    <property type="match status" value="1"/>
</dbReference>
<evidence type="ECO:0000256" key="1">
    <source>
        <dbReference type="ARBA" id="ARBA00023002"/>
    </source>
</evidence>
<evidence type="ECO:0000259" key="2">
    <source>
        <dbReference type="Pfam" id="PF03807"/>
    </source>
</evidence>
<comment type="caution">
    <text evidence="3">The sequence shown here is derived from an EMBL/GenBank/DDBJ whole genome shotgun (WGS) entry which is preliminary data.</text>
</comment>
<keyword evidence="1" id="KW-0560">Oxidoreductase</keyword>
<dbReference type="Pfam" id="PF03807">
    <property type="entry name" value="F420_oxidored"/>
    <property type="match status" value="1"/>
</dbReference>
<proteinExistence type="predicted"/>
<dbReference type="PANTHER" id="PTHR14239">
    <property type="entry name" value="DUDULIN-RELATED"/>
    <property type="match status" value="1"/>
</dbReference>
<organism evidence="3 4">
    <name type="scientific">Paeniglutamicibacter kerguelensis</name>
    <dbReference type="NCBI Taxonomy" id="254788"/>
    <lineage>
        <taxon>Bacteria</taxon>
        <taxon>Bacillati</taxon>
        <taxon>Actinomycetota</taxon>
        <taxon>Actinomycetes</taxon>
        <taxon>Micrococcales</taxon>
        <taxon>Micrococcaceae</taxon>
        <taxon>Paeniglutamicibacter</taxon>
    </lineage>
</organism>
<reference evidence="3 4" key="1">
    <citation type="submission" date="2021-03" db="EMBL/GenBank/DDBJ databases">
        <title>Sequencing the genomes of 1000 actinobacteria strains.</title>
        <authorList>
            <person name="Klenk H.-P."/>
        </authorList>
    </citation>
    <scope>NUCLEOTIDE SEQUENCE [LARGE SCALE GENOMIC DNA]</scope>
    <source>
        <strain evidence="3 4">DSM 15797</strain>
    </source>
</reference>
<keyword evidence="4" id="KW-1185">Reference proteome</keyword>
<evidence type="ECO:0000313" key="4">
    <source>
        <dbReference type="Proteomes" id="UP001296993"/>
    </source>
</evidence>